<evidence type="ECO:0000313" key="9">
    <source>
        <dbReference type="EMBL" id="MPC73436.1"/>
    </source>
</evidence>
<reference evidence="9" key="1">
    <citation type="submission" date="2019-05" db="EMBL/GenBank/DDBJ databases">
        <title>Another draft genome of Portunus trituberculatus and its Hox gene families provides insights of decapod evolution.</title>
        <authorList>
            <person name="Jeong J.-H."/>
            <person name="Song I."/>
            <person name="Kim S."/>
            <person name="Choi T."/>
            <person name="Kim D."/>
            <person name="Ryu S."/>
            <person name="Kim W."/>
        </authorList>
    </citation>
    <scope>NUCLEOTIDE SEQUENCE [LARGE SCALE GENOMIC DNA]</scope>
    <source>
        <tissue evidence="9">Muscle</tissue>
    </source>
</reference>
<evidence type="ECO:0000256" key="8">
    <source>
        <dbReference type="ARBA" id="ARBA00023080"/>
    </source>
</evidence>
<dbReference type="EC" id="3.1.3.5" evidence="3"/>
<keyword evidence="10" id="KW-1185">Reference proteome</keyword>
<keyword evidence="7" id="KW-0460">Magnesium</keyword>
<dbReference type="Pfam" id="PF05822">
    <property type="entry name" value="UMPH-1"/>
    <property type="match status" value="1"/>
</dbReference>
<evidence type="ECO:0000256" key="3">
    <source>
        <dbReference type="ARBA" id="ARBA00012643"/>
    </source>
</evidence>
<dbReference type="InterPro" id="IPR036412">
    <property type="entry name" value="HAD-like_sf"/>
</dbReference>
<gene>
    <name evidence="9" type="primary">NT5C3B_1</name>
    <name evidence="9" type="ORF">E2C01_067765</name>
</gene>
<keyword evidence="4" id="KW-0479">Metal-binding</keyword>
<dbReference type="PANTHER" id="PTHR13045:SF0">
    <property type="entry name" value="7-METHYLGUANOSINE PHOSPHATE-SPECIFIC 5'-NUCLEOTIDASE"/>
    <property type="match status" value="1"/>
</dbReference>
<keyword evidence="6" id="KW-0378">Hydrolase</keyword>
<accession>A0A5B7HUP0</accession>
<dbReference type="GO" id="GO:0000166">
    <property type="term" value="F:nucleotide binding"/>
    <property type="evidence" value="ECO:0007669"/>
    <property type="project" value="UniProtKB-KW"/>
</dbReference>
<dbReference type="PANTHER" id="PTHR13045">
    <property type="entry name" value="5'-NUCLEOTIDASE"/>
    <property type="match status" value="1"/>
</dbReference>
<dbReference type="AlphaFoldDB" id="A0A5B7HUP0"/>
<dbReference type="FunFam" id="1.10.150.340:FF:000001">
    <property type="entry name" value="Cytosolic 5-nucleotidase 3-like"/>
    <property type="match status" value="1"/>
</dbReference>
<dbReference type="Proteomes" id="UP000324222">
    <property type="component" value="Unassembled WGS sequence"/>
</dbReference>
<dbReference type="GO" id="GO:0009117">
    <property type="term" value="P:nucleotide metabolic process"/>
    <property type="evidence" value="ECO:0007669"/>
    <property type="project" value="UniProtKB-KW"/>
</dbReference>
<dbReference type="InterPro" id="IPR006434">
    <property type="entry name" value="Pyrimidine_nucleotidase_eu"/>
</dbReference>
<evidence type="ECO:0000256" key="4">
    <source>
        <dbReference type="ARBA" id="ARBA00022723"/>
    </source>
</evidence>
<evidence type="ECO:0000256" key="1">
    <source>
        <dbReference type="ARBA" id="ARBA00000815"/>
    </source>
</evidence>
<dbReference type="GO" id="GO:0008253">
    <property type="term" value="F:5'-nucleotidase activity"/>
    <property type="evidence" value="ECO:0007669"/>
    <property type="project" value="UniProtKB-EC"/>
</dbReference>
<sequence>MDNSPDMPEYYREEANQLLAKYYPIEVDPKMTEEEKIPYMVEWYQKIHDLLVKCSIKQASIEGMVSASSARLRLGSTCYCARHNWLILKVRIVKQSSVTEIFSF</sequence>
<dbReference type="OrthoDB" id="10014216at2759"/>
<dbReference type="GO" id="GO:0005737">
    <property type="term" value="C:cytoplasm"/>
    <property type="evidence" value="ECO:0007669"/>
    <property type="project" value="InterPro"/>
</dbReference>
<proteinExistence type="inferred from homology"/>
<comment type="similarity">
    <text evidence="2">Belongs to the pyrimidine 5'-nucleotidase family.</text>
</comment>
<evidence type="ECO:0000313" key="10">
    <source>
        <dbReference type="Proteomes" id="UP000324222"/>
    </source>
</evidence>
<comment type="catalytic activity">
    <reaction evidence="1">
        <text>a ribonucleoside 5'-phosphate + H2O = a ribonucleoside + phosphate</text>
        <dbReference type="Rhea" id="RHEA:12484"/>
        <dbReference type="ChEBI" id="CHEBI:15377"/>
        <dbReference type="ChEBI" id="CHEBI:18254"/>
        <dbReference type="ChEBI" id="CHEBI:43474"/>
        <dbReference type="ChEBI" id="CHEBI:58043"/>
        <dbReference type="EC" id="3.1.3.5"/>
    </reaction>
</comment>
<evidence type="ECO:0000256" key="7">
    <source>
        <dbReference type="ARBA" id="ARBA00022842"/>
    </source>
</evidence>
<protein>
    <recommendedName>
        <fullName evidence="3">5'-nucleotidase</fullName>
        <ecNumber evidence="3">3.1.3.5</ecNumber>
    </recommendedName>
</protein>
<comment type="caution">
    <text evidence="9">The sequence shown here is derived from an EMBL/GenBank/DDBJ whole genome shotgun (WGS) entry which is preliminary data.</text>
</comment>
<dbReference type="Gene3D" id="1.10.150.340">
    <property type="entry name" value="Pyrimidine 5'-nucleotidase (UMPH-1), N-terminal domain"/>
    <property type="match status" value="1"/>
</dbReference>
<keyword evidence="5" id="KW-0547">Nucleotide-binding</keyword>
<dbReference type="EMBL" id="VSRR010036794">
    <property type="protein sequence ID" value="MPC73436.1"/>
    <property type="molecule type" value="Genomic_DNA"/>
</dbReference>
<dbReference type="SUPFAM" id="SSF56784">
    <property type="entry name" value="HAD-like"/>
    <property type="match status" value="1"/>
</dbReference>
<organism evidence="9 10">
    <name type="scientific">Portunus trituberculatus</name>
    <name type="common">Swimming crab</name>
    <name type="synonym">Neptunus trituberculatus</name>
    <dbReference type="NCBI Taxonomy" id="210409"/>
    <lineage>
        <taxon>Eukaryota</taxon>
        <taxon>Metazoa</taxon>
        <taxon>Ecdysozoa</taxon>
        <taxon>Arthropoda</taxon>
        <taxon>Crustacea</taxon>
        <taxon>Multicrustacea</taxon>
        <taxon>Malacostraca</taxon>
        <taxon>Eumalacostraca</taxon>
        <taxon>Eucarida</taxon>
        <taxon>Decapoda</taxon>
        <taxon>Pleocyemata</taxon>
        <taxon>Brachyura</taxon>
        <taxon>Eubrachyura</taxon>
        <taxon>Portunoidea</taxon>
        <taxon>Portunidae</taxon>
        <taxon>Portuninae</taxon>
        <taxon>Portunus</taxon>
    </lineage>
</organism>
<dbReference type="GO" id="GO:0000287">
    <property type="term" value="F:magnesium ion binding"/>
    <property type="evidence" value="ECO:0007669"/>
    <property type="project" value="InterPro"/>
</dbReference>
<evidence type="ECO:0000256" key="2">
    <source>
        <dbReference type="ARBA" id="ARBA00008389"/>
    </source>
</evidence>
<keyword evidence="8" id="KW-0546">Nucleotide metabolism</keyword>
<name>A0A5B7HUP0_PORTR</name>
<evidence type="ECO:0000256" key="5">
    <source>
        <dbReference type="ARBA" id="ARBA00022741"/>
    </source>
</evidence>
<evidence type="ECO:0000256" key="6">
    <source>
        <dbReference type="ARBA" id="ARBA00022801"/>
    </source>
</evidence>